<keyword evidence="5" id="KW-1185">Reference proteome</keyword>
<dbReference type="AlphaFoldDB" id="A0AA40KYT4"/>
<evidence type="ECO:0000256" key="1">
    <source>
        <dbReference type="PROSITE-ProRule" id="PRU00047"/>
    </source>
</evidence>
<evidence type="ECO:0000313" key="5">
    <source>
        <dbReference type="Proteomes" id="UP001177670"/>
    </source>
</evidence>
<proteinExistence type="predicted"/>
<dbReference type="Gene3D" id="4.10.60.10">
    <property type="entry name" value="Zinc finger, CCHC-type"/>
    <property type="match status" value="1"/>
</dbReference>
<gene>
    <name evidence="4" type="ORF">K0M31_002042</name>
</gene>
<feature type="compositionally biased region" description="Polar residues" evidence="2">
    <location>
        <begin position="134"/>
        <end position="144"/>
    </location>
</feature>
<keyword evidence="1" id="KW-0479">Metal-binding</keyword>
<dbReference type="Pfam" id="PF00098">
    <property type="entry name" value="zf-CCHC"/>
    <property type="match status" value="1"/>
</dbReference>
<dbReference type="InterPro" id="IPR001878">
    <property type="entry name" value="Znf_CCHC"/>
</dbReference>
<evidence type="ECO:0000313" key="4">
    <source>
        <dbReference type="EMBL" id="KAK1137537.1"/>
    </source>
</evidence>
<accession>A0AA40KYT4</accession>
<dbReference type="Proteomes" id="UP001177670">
    <property type="component" value="Unassembled WGS sequence"/>
</dbReference>
<dbReference type="GO" id="GO:0003676">
    <property type="term" value="F:nucleic acid binding"/>
    <property type="evidence" value="ECO:0007669"/>
    <property type="project" value="InterPro"/>
</dbReference>
<reference evidence="4" key="1">
    <citation type="submission" date="2021-10" db="EMBL/GenBank/DDBJ databases">
        <title>Melipona bicolor Genome sequencing and assembly.</title>
        <authorList>
            <person name="Araujo N.S."/>
            <person name="Arias M.C."/>
        </authorList>
    </citation>
    <scope>NUCLEOTIDE SEQUENCE</scope>
    <source>
        <strain evidence="4">USP_2M_L1-L4_2017</strain>
        <tissue evidence="4">Whole body</tissue>
    </source>
</reference>
<feature type="region of interest" description="Disordered" evidence="2">
    <location>
        <begin position="207"/>
        <end position="237"/>
    </location>
</feature>
<dbReference type="GO" id="GO:0008270">
    <property type="term" value="F:zinc ion binding"/>
    <property type="evidence" value="ECO:0007669"/>
    <property type="project" value="UniProtKB-KW"/>
</dbReference>
<feature type="domain" description="CCHC-type" evidence="3">
    <location>
        <begin position="60"/>
        <end position="73"/>
    </location>
</feature>
<dbReference type="PROSITE" id="PS50158">
    <property type="entry name" value="ZF_CCHC"/>
    <property type="match status" value="1"/>
</dbReference>
<protein>
    <recommendedName>
        <fullName evidence="3">CCHC-type domain-containing protein</fullName>
    </recommendedName>
</protein>
<name>A0AA40KYT4_9HYME</name>
<keyword evidence="1" id="KW-0863">Zinc-finger</keyword>
<evidence type="ECO:0000256" key="2">
    <source>
        <dbReference type="SAM" id="MobiDB-lite"/>
    </source>
</evidence>
<dbReference type="EMBL" id="JAHYIQ010000001">
    <property type="protein sequence ID" value="KAK1137537.1"/>
    <property type="molecule type" value="Genomic_DNA"/>
</dbReference>
<organism evidence="4 5">
    <name type="scientific">Melipona bicolor</name>
    <dbReference type="NCBI Taxonomy" id="60889"/>
    <lineage>
        <taxon>Eukaryota</taxon>
        <taxon>Metazoa</taxon>
        <taxon>Ecdysozoa</taxon>
        <taxon>Arthropoda</taxon>
        <taxon>Hexapoda</taxon>
        <taxon>Insecta</taxon>
        <taxon>Pterygota</taxon>
        <taxon>Neoptera</taxon>
        <taxon>Endopterygota</taxon>
        <taxon>Hymenoptera</taxon>
        <taxon>Apocrita</taxon>
        <taxon>Aculeata</taxon>
        <taxon>Apoidea</taxon>
        <taxon>Anthophila</taxon>
        <taxon>Apidae</taxon>
        <taxon>Melipona</taxon>
    </lineage>
</organism>
<comment type="caution">
    <text evidence="4">The sequence shown here is derived from an EMBL/GenBank/DDBJ whole genome shotgun (WGS) entry which is preliminary data.</text>
</comment>
<feature type="region of interest" description="Disordered" evidence="2">
    <location>
        <begin position="116"/>
        <end position="146"/>
    </location>
</feature>
<sequence length="237" mass="26922">MLQNNNPESMTDLEYVHILSFRRQTYIDRDDIGKIPSTFLITFEDTSYRIFTSIDSLLWFRCKQEGHLAKDCPLTQNSNIITDSTIPNTNSTISTSTQSSKLPVKKIFITTETNIDNSKQTTDKLPTEQPPNLPSSKRPLSQSSADDKLDYVSYTEGFMPLPTNPHKKKKIALTKLKPPPSQSLVSDSAKLEEMLAPAKEIIDKKNPLHSQLNYSQKPPLRHLRINSPIGSRKELHR</sequence>
<evidence type="ECO:0000259" key="3">
    <source>
        <dbReference type="PROSITE" id="PS50158"/>
    </source>
</evidence>
<keyword evidence="1" id="KW-0862">Zinc</keyword>